<sequence length="441" mass="48703">MSAHLLLVEDDDELGRTLQQALQREGYRVTLVADAQAARELLLRERTALVIAELGLRRQDSVDLLEAVRQAQPTLPLLFLAAGGQMEQAVAAMRDGAADCLSKPFDTGLLLGRVRAQVPPAPDDEVVVEDLRSRELLELAGRVARSNATVMICGESGTGKEVFARFIHRQSPRRDHPFVAINCAAIPENMLEAVLFGHEKGAFTGAHQSAPGKFEMAQGGTLLLDEISEMSLALQAKLLRVLQEKEVERVGGRRLIPLDVRVLATTNRNLREEVAAGRFREDLYYRLNVFPLYIPPLRERQRDLLPLARFLLRRHCRAQSRPVPELDEEAGRLLLGHHWPGNVRELDNVVQRALILCDGARIGAAGIRFEADAPGHDVAAGSSGQRRLSDDLRSVEEQMILDALAEGNGSRKQAAERLGISQRTLRYKIARLRDAGVAIPG</sequence>
<organism evidence="9 10">
    <name type="scientific">Sedimenticola thiotaurini</name>
    <dbReference type="NCBI Taxonomy" id="1543721"/>
    <lineage>
        <taxon>Bacteria</taxon>
        <taxon>Pseudomonadati</taxon>
        <taxon>Pseudomonadota</taxon>
        <taxon>Gammaproteobacteria</taxon>
        <taxon>Chromatiales</taxon>
        <taxon>Sedimenticolaceae</taxon>
        <taxon>Sedimenticola</taxon>
    </lineage>
</organism>
<dbReference type="GO" id="GO:0005524">
    <property type="term" value="F:ATP binding"/>
    <property type="evidence" value="ECO:0007669"/>
    <property type="project" value="UniProtKB-KW"/>
</dbReference>
<dbReference type="InterPro" id="IPR025662">
    <property type="entry name" value="Sigma_54_int_dom_ATP-bd_1"/>
</dbReference>
<dbReference type="PROSITE" id="PS00676">
    <property type="entry name" value="SIGMA54_INTERACT_2"/>
    <property type="match status" value="1"/>
</dbReference>
<dbReference type="PROSITE" id="PS00688">
    <property type="entry name" value="SIGMA54_INTERACT_3"/>
    <property type="match status" value="1"/>
</dbReference>
<dbReference type="Proteomes" id="UP000886251">
    <property type="component" value="Unassembled WGS sequence"/>
</dbReference>
<feature type="domain" description="Sigma-54 factor interaction" evidence="7">
    <location>
        <begin position="126"/>
        <end position="355"/>
    </location>
</feature>
<dbReference type="InterPro" id="IPR003593">
    <property type="entry name" value="AAA+_ATPase"/>
</dbReference>
<evidence type="ECO:0000313" key="10">
    <source>
        <dbReference type="Proteomes" id="UP000886251"/>
    </source>
</evidence>
<comment type="caution">
    <text evidence="6">Lacks conserved residue(s) required for the propagation of feature annotation.</text>
</comment>
<dbReference type="SUPFAM" id="SSF52172">
    <property type="entry name" value="CheY-like"/>
    <property type="match status" value="1"/>
</dbReference>
<evidence type="ECO:0000256" key="1">
    <source>
        <dbReference type="ARBA" id="ARBA00022741"/>
    </source>
</evidence>
<gene>
    <name evidence="9" type="ORF">ENI96_07370</name>
</gene>
<dbReference type="InterPro" id="IPR009057">
    <property type="entry name" value="Homeodomain-like_sf"/>
</dbReference>
<reference evidence="9" key="1">
    <citation type="journal article" date="2020" name="mSystems">
        <title>Genome- and Community-Level Interaction Insights into Carbon Utilization and Element Cycling Functions of Hydrothermarchaeota in Hydrothermal Sediment.</title>
        <authorList>
            <person name="Zhou Z."/>
            <person name="Liu Y."/>
            <person name="Xu W."/>
            <person name="Pan J."/>
            <person name="Luo Z.H."/>
            <person name="Li M."/>
        </authorList>
    </citation>
    <scope>NUCLEOTIDE SEQUENCE [LARGE SCALE GENOMIC DNA]</scope>
    <source>
        <strain evidence="9">HyVt-443</strain>
    </source>
</reference>
<dbReference type="Gene3D" id="1.10.8.60">
    <property type="match status" value="1"/>
</dbReference>
<dbReference type="InterPro" id="IPR025943">
    <property type="entry name" value="Sigma_54_int_dom_ATP-bd_2"/>
</dbReference>
<dbReference type="Pfam" id="PF25601">
    <property type="entry name" value="AAA_lid_14"/>
    <property type="match status" value="1"/>
</dbReference>
<evidence type="ECO:0000256" key="4">
    <source>
        <dbReference type="ARBA" id="ARBA00023125"/>
    </source>
</evidence>
<dbReference type="GO" id="GO:0006355">
    <property type="term" value="P:regulation of DNA-templated transcription"/>
    <property type="evidence" value="ECO:0007669"/>
    <property type="project" value="InterPro"/>
</dbReference>
<dbReference type="GO" id="GO:0000160">
    <property type="term" value="P:phosphorelay signal transduction system"/>
    <property type="evidence" value="ECO:0007669"/>
    <property type="project" value="InterPro"/>
</dbReference>
<keyword evidence="4" id="KW-0238">DNA-binding</keyword>
<evidence type="ECO:0000313" key="9">
    <source>
        <dbReference type="EMBL" id="HEB96234.1"/>
    </source>
</evidence>
<dbReference type="PRINTS" id="PR01590">
    <property type="entry name" value="HTHFIS"/>
</dbReference>
<dbReference type="InterPro" id="IPR011991">
    <property type="entry name" value="ArsR-like_HTH"/>
</dbReference>
<dbReference type="CDD" id="cd00009">
    <property type="entry name" value="AAA"/>
    <property type="match status" value="1"/>
</dbReference>
<dbReference type="SUPFAM" id="SSF52540">
    <property type="entry name" value="P-loop containing nucleoside triphosphate hydrolases"/>
    <property type="match status" value="1"/>
</dbReference>
<dbReference type="InterPro" id="IPR058031">
    <property type="entry name" value="AAA_lid_NorR"/>
</dbReference>
<dbReference type="PANTHER" id="PTHR32071:SF21">
    <property type="entry name" value="TRANSCRIPTIONAL REGULATORY PROTEIN FLGR"/>
    <property type="match status" value="1"/>
</dbReference>
<feature type="domain" description="Response regulatory" evidence="8">
    <location>
        <begin position="4"/>
        <end position="118"/>
    </location>
</feature>
<dbReference type="PROSITE" id="PS00675">
    <property type="entry name" value="SIGMA54_INTERACT_1"/>
    <property type="match status" value="1"/>
</dbReference>
<dbReference type="FunFam" id="3.40.50.300:FF:000006">
    <property type="entry name" value="DNA-binding transcriptional regulator NtrC"/>
    <property type="match status" value="1"/>
</dbReference>
<name>A0A831RPD1_9GAMM</name>
<dbReference type="InterPro" id="IPR002078">
    <property type="entry name" value="Sigma_54_int"/>
</dbReference>
<accession>A0A831RPD1</accession>
<dbReference type="InterPro" id="IPR011006">
    <property type="entry name" value="CheY-like_superfamily"/>
</dbReference>
<dbReference type="SUPFAM" id="SSF46689">
    <property type="entry name" value="Homeodomain-like"/>
    <property type="match status" value="1"/>
</dbReference>
<dbReference type="PANTHER" id="PTHR32071">
    <property type="entry name" value="TRANSCRIPTIONAL REGULATORY PROTEIN"/>
    <property type="match status" value="1"/>
</dbReference>
<dbReference type="CDD" id="cd00090">
    <property type="entry name" value="HTH_ARSR"/>
    <property type="match status" value="1"/>
</dbReference>
<dbReference type="Pfam" id="PF00072">
    <property type="entry name" value="Response_reg"/>
    <property type="match status" value="1"/>
</dbReference>
<dbReference type="Gene3D" id="3.40.50.300">
    <property type="entry name" value="P-loop containing nucleotide triphosphate hydrolases"/>
    <property type="match status" value="1"/>
</dbReference>
<dbReference type="InterPro" id="IPR001789">
    <property type="entry name" value="Sig_transdc_resp-reg_receiver"/>
</dbReference>
<dbReference type="SMART" id="SM00448">
    <property type="entry name" value="REC"/>
    <property type="match status" value="1"/>
</dbReference>
<dbReference type="InterPro" id="IPR002197">
    <property type="entry name" value="HTH_Fis"/>
</dbReference>
<comment type="caution">
    <text evidence="9">The sequence shown here is derived from an EMBL/GenBank/DDBJ whole genome shotgun (WGS) entry which is preliminary data.</text>
</comment>
<evidence type="ECO:0000259" key="8">
    <source>
        <dbReference type="PROSITE" id="PS50110"/>
    </source>
</evidence>
<keyword evidence="1" id="KW-0547">Nucleotide-binding</keyword>
<dbReference type="Pfam" id="PF02954">
    <property type="entry name" value="HTH_8"/>
    <property type="match status" value="1"/>
</dbReference>
<evidence type="ECO:0000256" key="6">
    <source>
        <dbReference type="PROSITE-ProRule" id="PRU00169"/>
    </source>
</evidence>
<dbReference type="SMART" id="SM00382">
    <property type="entry name" value="AAA"/>
    <property type="match status" value="1"/>
</dbReference>
<keyword evidence="3" id="KW-0805">Transcription regulation</keyword>
<dbReference type="InterPro" id="IPR027417">
    <property type="entry name" value="P-loop_NTPase"/>
</dbReference>
<dbReference type="Pfam" id="PF00158">
    <property type="entry name" value="Sigma54_activat"/>
    <property type="match status" value="1"/>
</dbReference>
<proteinExistence type="predicted"/>
<dbReference type="InterPro" id="IPR025944">
    <property type="entry name" value="Sigma_54_int_dom_CS"/>
</dbReference>
<evidence type="ECO:0000256" key="5">
    <source>
        <dbReference type="ARBA" id="ARBA00023163"/>
    </source>
</evidence>
<keyword evidence="5" id="KW-0804">Transcription</keyword>
<keyword evidence="2" id="KW-0067">ATP-binding</keyword>
<evidence type="ECO:0000256" key="2">
    <source>
        <dbReference type="ARBA" id="ARBA00022840"/>
    </source>
</evidence>
<dbReference type="Gene3D" id="1.10.10.60">
    <property type="entry name" value="Homeodomain-like"/>
    <property type="match status" value="1"/>
</dbReference>
<dbReference type="EMBL" id="DRKP01000082">
    <property type="protein sequence ID" value="HEB96234.1"/>
    <property type="molecule type" value="Genomic_DNA"/>
</dbReference>
<dbReference type="AlphaFoldDB" id="A0A831RPD1"/>
<dbReference type="PROSITE" id="PS50045">
    <property type="entry name" value="SIGMA54_INTERACT_4"/>
    <property type="match status" value="1"/>
</dbReference>
<evidence type="ECO:0000259" key="7">
    <source>
        <dbReference type="PROSITE" id="PS50045"/>
    </source>
</evidence>
<evidence type="ECO:0000256" key="3">
    <source>
        <dbReference type="ARBA" id="ARBA00023015"/>
    </source>
</evidence>
<dbReference type="PROSITE" id="PS50110">
    <property type="entry name" value="RESPONSE_REGULATORY"/>
    <property type="match status" value="1"/>
</dbReference>
<dbReference type="Gene3D" id="3.40.50.2300">
    <property type="match status" value="1"/>
</dbReference>
<protein>
    <submittedName>
        <fullName evidence="9">Sigma-54-dependent Fis family transcriptional regulator</fullName>
    </submittedName>
</protein>
<dbReference type="GO" id="GO:0043565">
    <property type="term" value="F:sequence-specific DNA binding"/>
    <property type="evidence" value="ECO:0007669"/>
    <property type="project" value="InterPro"/>
</dbReference>